<keyword evidence="4 5" id="KW-0862">Zinc</keyword>
<organism evidence="7 8">
    <name type="scientific">Daphnia pulex</name>
    <name type="common">Water flea</name>
    <dbReference type="NCBI Taxonomy" id="6669"/>
    <lineage>
        <taxon>Eukaryota</taxon>
        <taxon>Metazoa</taxon>
        <taxon>Ecdysozoa</taxon>
        <taxon>Arthropoda</taxon>
        <taxon>Crustacea</taxon>
        <taxon>Branchiopoda</taxon>
        <taxon>Diplostraca</taxon>
        <taxon>Cladocera</taxon>
        <taxon>Anomopoda</taxon>
        <taxon>Daphniidae</taxon>
        <taxon>Daphnia</taxon>
    </lineage>
</organism>
<protein>
    <recommendedName>
        <fullName evidence="6">TRAF-type domain-containing protein</fullName>
    </recommendedName>
</protein>
<keyword evidence="8" id="KW-1185">Reference proteome</keyword>
<dbReference type="PANTHER" id="PTHR15933">
    <property type="entry name" value="PROTEIN CBG16327"/>
    <property type="match status" value="1"/>
</dbReference>
<sequence length="81" mass="9345">SCAIICCQRKCGASFHSCKESEHILLCPNVQEPCINVYYGCPHVLLRKHHGRHLEQCPASCLPCNSEWNRWPLCTKERQIH</sequence>
<reference evidence="7 8" key="1">
    <citation type="journal article" date="2011" name="Science">
        <title>The ecoresponsive genome of Daphnia pulex.</title>
        <authorList>
            <person name="Colbourne J.K."/>
            <person name="Pfrender M.E."/>
            <person name="Gilbert D."/>
            <person name="Thomas W.K."/>
            <person name="Tucker A."/>
            <person name="Oakley T.H."/>
            <person name="Tokishita S."/>
            <person name="Aerts A."/>
            <person name="Arnold G.J."/>
            <person name="Basu M.K."/>
            <person name="Bauer D.J."/>
            <person name="Caceres C.E."/>
            <person name="Carmel L."/>
            <person name="Casola C."/>
            <person name="Choi J.H."/>
            <person name="Detter J.C."/>
            <person name="Dong Q."/>
            <person name="Dusheyko S."/>
            <person name="Eads B.D."/>
            <person name="Frohlich T."/>
            <person name="Geiler-Samerotte K.A."/>
            <person name="Gerlach D."/>
            <person name="Hatcher P."/>
            <person name="Jogdeo S."/>
            <person name="Krijgsveld J."/>
            <person name="Kriventseva E.V."/>
            <person name="Kultz D."/>
            <person name="Laforsch C."/>
            <person name="Lindquist E."/>
            <person name="Lopez J."/>
            <person name="Manak J.R."/>
            <person name="Muller J."/>
            <person name="Pangilinan J."/>
            <person name="Patwardhan R.P."/>
            <person name="Pitluck S."/>
            <person name="Pritham E.J."/>
            <person name="Rechtsteiner A."/>
            <person name="Rho M."/>
            <person name="Rogozin I.B."/>
            <person name="Sakarya O."/>
            <person name="Salamov A."/>
            <person name="Schaack S."/>
            <person name="Shapiro H."/>
            <person name="Shiga Y."/>
            <person name="Skalitzky C."/>
            <person name="Smith Z."/>
            <person name="Souvorov A."/>
            <person name="Sung W."/>
            <person name="Tang Z."/>
            <person name="Tsuchiya D."/>
            <person name="Tu H."/>
            <person name="Vos H."/>
            <person name="Wang M."/>
            <person name="Wolf Y.I."/>
            <person name="Yamagata H."/>
            <person name="Yamada T."/>
            <person name="Ye Y."/>
            <person name="Shaw J.R."/>
            <person name="Andrews J."/>
            <person name="Crease T.J."/>
            <person name="Tang H."/>
            <person name="Lucas S.M."/>
            <person name="Robertson H.M."/>
            <person name="Bork P."/>
            <person name="Koonin E.V."/>
            <person name="Zdobnov E.M."/>
            <person name="Grigoriev I.V."/>
            <person name="Lynch M."/>
            <person name="Boore J.L."/>
        </authorList>
    </citation>
    <scope>NUCLEOTIDE SEQUENCE [LARGE SCALE GENOMIC DNA]</scope>
</reference>
<evidence type="ECO:0000256" key="4">
    <source>
        <dbReference type="ARBA" id="ARBA00022833"/>
    </source>
</evidence>
<keyword evidence="3" id="KW-0833">Ubl conjugation pathway</keyword>
<evidence type="ECO:0000256" key="2">
    <source>
        <dbReference type="ARBA" id="ARBA00022771"/>
    </source>
</evidence>
<dbReference type="PANTHER" id="PTHR15933:SF20">
    <property type="entry name" value="F-BOX DOMAIN-CONTAINING PROTEIN"/>
    <property type="match status" value="1"/>
</dbReference>
<evidence type="ECO:0000313" key="8">
    <source>
        <dbReference type="Proteomes" id="UP000000305"/>
    </source>
</evidence>
<dbReference type="InterPro" id="IPR031890">
    <property type="entry name" value="Fbxo30/Fbxo40"/>
</dbReference>
<keyword evidence="1 5" id="KW-0479">Metal-binding</keyword>
<dbReference type="KEGG" id="dpx:DAPPUDRAFT_17222"/>
<dbReference type="OrthoDB" id="5918172at2759"/>
<dbReference type="Pfam" id="PF15965">
    <property type="entry name" value="zf-TRAF_2"/>
    <property type="match status" value="1"/>
</dbReference>
<feature type="domain" description="TRAF-type" evidence="6">
    <location>
        <begin position="23"/>
        <end position="77"/>
    </location>
</feature>
<dbReference type="EMBL" id="GL732588">
    <property type="protein sequence ID" value="EFX73739.1"/>
    <property type="molecule type" value="Genomic_DNA"/>
</dbReference>
<dbReference type="AlphaFoldDB" id="E9H3C7"/>
<accession>E9H3C7</accession>
<feature type="non-terminal residue" evidence="7">
    <location>
        <position position="81"/>
    </location>
</feature>
<feature type="non-terminal residue" evidence="7">
    <location>
        <position position="1"/>
    </location>
</feature>
<evidence type="ECO:0000313" key="7">
    <source>
        <dbReference type="EMBL" id="EFX73739.1"/>
    </source>
</evidence>
<name>E9H3C7_DAPPU</name>
<feature type="zinc finger region" description="TRAF-type" evidence="5">
    <location>
        <begin position="23"/>
        <end position="77"/>
    </location>
</feature>
<proteinExistence type="predicted"/>
<keyword evidence="2 5" id="KW-0863">Zinc-finger</keyword>
<dbReference type="GO" id="GO:0008270">
    <property type="term" value="F:zinc ion binding"/>
    <property type="evidence" value="ECO:0007669"/>
    <property type="project" value="UniProtKB-KW"/>
</dbReference>
<dbReference type="Gene3D" id="3.30.40.150">
    <property type="entry name" value="TRAF-like zinc-finger, N-terminal subdomain"/>
    <property type="match status" value="1"/>
</dbReference>
<dbReference type="OMA" id="LPCNSEW"/>
<dbReference type="Proteomes" id="UP000000305">
    <property type="component" value="Unassembled WGS sequence"/>
</dbReference>
<evidence type="ECO:0000259" key="6">
    <source>
        <dbReference type="PROSITE" id="PS50145"/>
    </source>
</evidence>
<evidence type="ECO:0000256" key="1">
    <source>
        <dbReference type="ARBA" id="ARBA00022723"/>
    </source>
</evidence>
<dbReference type="InterPro" id="IPR043013">
    <property type="entry name" value="Znf_TRAF_N"/>
</dbReference>
<gene>
    <name evidence="7" type="ORF">DAPPUDRAFT_17222</name>
</gene>
<dbReference type="GO" id="GO:0061630">
    <property type="term" value="F:ubiquitin protein ligase activity"/>
    <property type="evidence" value="ECO:0007669"/>
    <property type="project" value="InterPro"/>
</dbReference>
<dbReference type="HOGENOM" id="CLU_2580624_0_0_1"/>
<dbReference type="InParanoid" id="E9H3C7"/>
<evidence type="ECO:0000256" key="3">
    <source>
        <dbReference type="ARBA" id="ARBA00022786"/>
    </source>
</evidence>
<dbReference type="PROSITE" id="PS50145">
    <property type="entry name" value="ZF_TRAF"/>
    <property type="match status" value="1"/>
</dbReference>
<evidence type="ECO:0000256" key="5">
    <source>
        <dbReference type="PROSITE-ProRule" id="PRU00207"/>
    </source>
</evidence>
<dbReference type="InterPro" id="IPR001293">
    <property type="entry name" value="Znf_TRAF"/>
</dbReference>
<dbReference type="STRING" id="6669.E9H3C7"/>